<gene>
    <name evidence="2" type="ORF">SGA01_70810</name>
</gene>
<feature type="compositionally biased region" description="Gly residues" evidence="1">
    <location>
        <begin position="44"/>
        <end position="60"/>
    </location>
</feature>
<organism evidence="2 3">
    <name type="scientific">Streptomyces gardneri</name>
    <dbReference type="NCBI Taxonomy" id="66892"/>
    <lineage>
        <taxon>Bacteria</taxon>
        <taxon>Bacillati</taxon>
        <taxon>Actinomycetota</taxon>
        <taxon>Actinomycetes</taxon>
        <taxon>Kitasatosporales</taxon>
        <taxon>Streptomycetaceae</taxon>
        <taxon>Streptomyces</taxon>
    </lineage>
</organism>
<evidence type="ECO:0000313" key="2">
    <source>
        <dbReference type="EMBL" id="GEB61476.1"/>
    </source>
</evidence>
<evidence type="ECO:0000256" key="1">
    <source>
        <dbReference type="SAM" id="MobiDB-lite"/>
    </source>
</evidence>
<accession>A0A4Y3RUT9</accession>
<sequence>MPSAMCRAPSSADMIVWVTVSGSQNSPSTGEERSIRGMGVLLGSQGGAGPRSGPGPGGTFRTGPGAAVAIVGGGPRTPLEDV</sequence>
<protein>
    <submittedName>
        <fullName evidence="2">Uncharacterized protein</fullName>
    </submittedName>
</protein>
<dbReference type="Proteomes" id="UP000315226">
    <property type="component" value="Unassembled WGS sequence"/>
</dbReference>
<dbReference type="EMBL" id="BJMN01000058">
    <property type="protein sequence ID" value="GEB61476.1"/>
    <property type="molecule type" value="Genomic_DNA"/>
</dbReference>
<evidence type="ECO:0000313" key="3">
    <source>
        <dbReference type="Proteomes" id="UP000315226"/>
    </source>
</evidence>
<reference evidence="2 3" key="1">
    <citation type="submission" date="2019-06" db="EMBL/GenBank/DDBJ databases">
        <title>Whole genome shotgun sequence of Streptomyces gardneri NBRC 12865.</title>
        <authorList>
            <person name="Hosoyama A."/>
            <person name="Uohara A."/>
            <person name="Ohji S."/>
            <person name="Ichikawa N."/>
        </authorList>
    </citation>
    <scope>NUCLEOTIDE SEQUENCE [LARGE SCALE GENOMIC DNA]</scope>
    <source>
        <strain evidence="2 3">NBRC 12865</strain>
    </source>
</reference>
<proteinExistence type="predicted"/>
<name>A0A4Y3RUT9_9ACTN</name>
<feature type="region of interest" description="Disordered" evidence="1">
    <location>
        <begin position="40"/>
        <end position="63"/>
    </location>
</feature>
<keyword evidence="3" id="KW-1185">Reference proteome</keyword>
<comment type="caution">
    <text evidence="2">The sequence shown here is derived from an EMBL/GenBank/DDBJ whole genome shotgun (WGS) entry which is preliminary data.</text>
</comment>
<dbReference type="AlphaFoldDB" id="A0A4Y3RUT9"/>